<dbReference type="Proteomes" id="UP001152533">
    <property type="component" value="Unassembled WGS sequence"/>
</dbReference>
<organism evidence="7 8">
    <name type="scientific">Colletotrichum noveboracense</name>
    <dbReference type="NCBI Taxonomy" id="2664923"/>
    <lineage>
        <taxon>Eukaryota</taxon>
        <taxon>Fungi</taxon>
        <taxon>Dikarya</taxon>
        <taxon>Ascomycota</taxon>
        <taxon>Pezizomycotina</taxon>
        <taxon>Sordariomycetes</taxon>
        <taxon>Hypocreomycetidae</taxon>
        <taxon>Glomerellales</taxon>
        <taxon>Glomerellaceae</taxon>
        <taxon>Colletotrichum</taxon>
        <taxon>Colletotrichum gloeosporioides species complex</taxon>
    </lineage>
</organism>
<keyword evidence="3 5" id="KW-1133">Transmembrane helix</keyword>
<dbReference type="EMBL" id="CAMGZC010000159">
    <property type="protein sequence ID" value="CAI0644325.1"/>
    <property type="molecule type" value="Genomic_DNA"/>
</dbReference>
<keyword evidence="4 5" id="KW-0472">Membrane</keyword>
<evidence type="ECO:0000256" key="2">
    <source>
        <dbReference type="ARBA" id="ARBA00022692"/>
    </source>
</evidence>
<dbReference type="AlphaFoldDB" id="A0A9W4WCM6"/>
<feature type="transmembrane region" description="Helical" evidence="5">
    <location>
        <begin position="47"/>
        <end position="66"/>
    </location>
</feature>
<reference evidence="7" key="1">
    <citation type="submission" date="2022-08" db="EMBL/GenBank/DDBJ databases">
        <authorList>
            <person name="Giroux E."/>
            <person name="Giroux E."/>
        </authorList>
    </citation>
    <scope>NUCLEOTIDE SEQUENCE</scope>
    <source>
        <strain evidence="7">H1091258</strain>
    </source>
</reference>
<name>A0A9W4WCM6_9PEZI</name>
<comment type="caution">
    <text evidence="7">The sequence shown here is derived from an EMBL/GenBank/DDBJ whole genome shotgun (WGS) entry which is preliminary data.</text>
</comment>
<keyword evidence="8" id="KW-1185">Reference proteome</keyword>
<accession>A0A9W4WCM6</accession>
<evidence type="ECO:0000256" key="3">
    <source>
        <dbReference type="ARBA" id="ARBA00022989"/>
    </source>
</evidence>
<keyword evidence="2 5" id="KW-0812">Transmembrane</keyword>
<evidence type="ECO:0000313" key="7">
    <source>
        <dbReference type="EMBL" id="CAI0644325.1"/>
    </source>
</evidence>
<proteinExistence type="predicted"/>
<gene>
    <name evidence="7" type="ORF">CGXH109_LOCUS34349</name>
</gene>
<feature type="domain" description="Amino acid transporter transmembrane" evidence="6">
    <location>
        <begin position="46"/>
        <end position="143"/>
    </location>
</feature>
<evidence type="ECO:0000259" key="6">
    <source>
        <dbReference type="Pfam" id="PF01490"/>
    </source>
</evidence>
<dbReference type="Pfam" id="PF01490">
    <property type="entry name" value="Aa_trans"/>
    <property type="match status" value="1"/>
</dbReference>
<feature type="non-terminal residue" evidence="7">
    <location>
        <position position="144"/>
    </location>
</feature>
<feature type="transmembrane region" description="Helical" evidence="5">
    <location>
        <begin position="126"/>
        <end position="143"/>
    </location>
</feature>
<evidence type="ECO:0000256" key="1">
    <source>
        <dbReference type="ARBA" id="ARBA00004370"/>
    </source>
</evidence>
<evidence type="ECO:0000313" key="8">
    <source>
        <dbReference type="Proteomes" id="UP001152533"/>
    </source>
</evidence>
<dbReference type="GO" id="GO:0016020">
    <property type="term" value="C:membrane"/>
    <property type="evidence" value="ECO:0007669"/>
    <property type="project" value="UniProtKB-SubCell"/>
</dbReference>
<feature type="transmembrane region" description="Helical" evidence="5">
    <location>
        <begin position="72"/>
        <end position="99"/>
    </location>
</feature>
<protein>
    <recommendedName>
        <fullName evidence="6">Amino acid transporter transmembrane domain-containing protein</fullName>
    </recommendedName>
</protein>
<evidence type="ECO:0000256" key="5">
    <source>
        <dbReference type="SAM" id="Phobius"/>
    </source>
</evidence>
<dbReference type="InterPro" id="IPR013057">
    <property type="entry name" value="AA_transpt_TM"/>
</dbReference>
<sequence length="144" mass="15855">MKQYREDYSGGEVGINGFNQDSSRPVVYDDLDPFGHEENHQIKYKTLSWHLVAVLMIAEIVSNGMLSLPSSLAVIGLVPGVVLIVFLGVFATYTSWLLVHFKLRHPEIHSMGDAGHILFGRPGRELLAFGTVVFAIFATGGQLL</sequence>
<evidence type="ECO:0000256" key="4">
    <source>
        <dbReference type="ARBA" id="ARBA00023136"/>
    </source>
</evidence>
<comment type="subcellular location">
    <subcellularLocation>
        <location evidence="1">Membrane</location>
    </subcellularLocation>
</comment>